<feature type="transmembrane region" description="Helical" evidence="6">
    <location>
        <begin position="294"/>
        <end position="314"/>
    </location>
</feature>
<feature type="transmembrane region" description="Helical" evidence="6">
    <location>
        <begin position="334"/>
        <end position="355"/>
    </location>
</feature>
<dbReference type="SUPFAM" id="SSF103473">
    <property type="entry name" value="MFS general substrate transporter"/>
    <property type="match status" value="2"/>
</dbReference>
<keyword evidence="2 6" id="KW-0812">Transmembrane</keyword>
<feature type="transmembrane region" description="Helical" evidence="6">
    <location>
        <begin position="479"/>
        <end position="506"/>
    </location>
</feature>
<dbReference type="PANTHER" id="PTHR23507">
    <property type="entry name" value="ZGC:174356"/>
    <property type="match status" value="1"/>
</dbReference>
<dbReference type="InterPro" id="IPR011701">
    <property type="entry name" value="MFS"/>
</dbReference>
<feature type="transmembrane region" description="Helical" evidence="6">
    <location>
        <begin position="103"/>
        <end position="121"/>
    </location>
</feature>
<keyword evidence="3 6" id="KW-1133">Transmembrane helix</keyword>
<name>A0A9P4UQN1_9PEZI</name>
<sequence>MANTPDQASNRNGNETLETTPLILKKDSLRDSQEPRESIFKPIYRILLCGLLTSLSFGVTQVPLIYVFRVMTCEAYYDVHDSPPPGLHDRCAIPAVESGTAKAVSLLGVSTTFFGVANLFITRWGIKRFGVKSALALQVFWPAARLAVQNVGVAIGGTNGIIIVQCSQIITIIGGPNGYLLALNTYVTEVTEHKERTAALGRLQGCFMFGSAIGFLVGGVLADVFDIITPFQVTLVLFLISTIYVLIFLPYFPPHAEGSVKKPKATGIARLVGPLRSIMPAKWVRKDGAVGTEYGAIILAAGVFLAVLATGYIPTLLQMYATDIFDFGTRRNSYLVSMHSFLRGLFLTFVFPQIISTGRHWMERKETDRAHAHLASYAKSSGTSTPSDQQQLVRAMQDEEEPDVPPPKLNDDCETFEFDLIYTRFSLLADGVLTLGASFVSQGWQMYLVGALLPFGAGTASAAKGTILQMCPASEKTDALSAIAFVEMMARLSTTFVFGLVFAAFAGISKTYLVFVCNAAVALFGFVILLFSRFPPQGSTRLEAKTIDDDDEDS</sequence>
<evidence type="ECO:0000256" key="6">
    <source>
        <dbReference type="SAM" id="Phobius"/>
    </source>
</evidence>
<dbReference type="GO" id="GO:0016020">
    <property type="term" value="C:membrane"/>
    <property type="evidence" value="ECO:0007669"/>
    <property type="project" value="UniProtKB-SubCell"/>
</dbReference>
<organism evidence="7 8">
    <name type="scientific">Polychaeton citri CBS 116435</name>
    <dbReference type="NCBI Taxonomy" id="1314669"/>
    <lineage>
        <taxon>Eukaryota</taxon>
        <taxon>Fungi</taxon>
        <taxon>Dikarya</taxon>
        <taxon>Ascomycota</taxon>
        <taxon>Pezizomycotina</taxon>
        <taxon>Dothideomycetes</taxon>
        <taxon>Dothideomycetidae</taxon>
        <taxon>Capnodiales</taxon>
        <taxon>Capnodiaceae</taxon>
        <taxon>Polychaeton</taxon>
    </lineage>
</organism>
<evidence type="ECO:0000256" key="3">
    <source>
        <dbReference type="ARBA" id="ARBA00022989"/>
    </source>
</evidence>
<dbReference type="InterPro" id="IPR036259">
    <property type="entry name" value="MFS_trans_sf"/>
</dbReference>
<evidence type="ECO:0000313" key="7">
    <source>
        <dbReference type="EMBL" id="KAF2721200.1"/>
    </source>
</evidence>
<evidence type="ECO:0000256" key="5">
    <source>
        <dbReference type="SAM" id="MobiDB-lite"/>
    </source>
</evidence>
<feature type="transmembrane region" description="Helical" evidence="6">
    <location>
        <begin position="512"/>
        <end position="531"/>
    </location>
</feature>
<feature type="transmembrane region" description="Helical" evidence="6">
    <location>
        <begin position="46"/>
        <end position="68"/>
    </location>
</feature>
<feature type="transmembrane region" description="Helical" evidence="6">
    <location>
        <begin position="231"/>
        <end position="252"/>
    </location>
</feature>
<dbReference type="GO" id="GO:0022857">
    <property type="term" value="F:transmembrane transporter activity"/>
    <property type="evidence" value="ECO:0007669"/>
    <property type="project" value="InterPro"/>
</dbReference>
<keyword evidence="8" id="KW-1185">Reference proteome</keyword>
<accession>A0A9P4UQN1</accession>
<dbReference type="Pfam" id="PF07690">
    <property type="entry name" value="MFS_1"/>
    <property type="match status" value="1"/>
</dbReference>
<feature type="transmembrane region" description="Helical" evidence="6">
    <location>
        <begin position="446"/>
        <end position="467"/>
    </location>
</feature>
<keyword evidence="4 6" id="KW-0472">Membrane</keyword>
<feature type="region of interest" description="Disordered" evidence="5">
    <location>
        <begin position="377"/>
        <end position="408"/>
    </location>
</feature>
<comment type="caution">
    <text evidence="7">The sequence shown here is derived from an EMBL/GenBank/DDBJ whole genome shotgun (WGS) entry which is preliminary data.</text>
</comment>
<feature type="compositionally biased region" description="Polar residues" evidence="5">
    <location>
        <begin position="378"/>
        <end position="392"/>
    </location>
</feature>
<comment type="subcellular location">
    <subcellularLocation>
        <location evidence="1">Membrane</location>
        <topology evidence="1">Multi-pass membrane protein</topology>
    </subcellularLocation>
</comment>
<dbReference type="EMBL" id="MU003792">
    <property type="protein sequence ID" value="KAF2721200.1"/>
    <property type="molecule type" value="Genomic_DNA"/>
</dbReference>
<reference evidence="7" key="1">
    <citation type="journal article" date="2020" name="Stud. Mycol.">
        <title>101 Dothideomycetes genomes: a test case for predicting lifestyles and emergence of pathogens.</title>
        <authorList>
            <person name="Haridas S."/>
            <person name="Albert R."/>
            <person name="Binder M."/>
            <person name="Bloem J."/>
            <person name="Labutti K."/>
            <person name="Salamov A."/>
            <person name="Andreopoulos B."/>
            <person name="Baker S."/>
            <person name="Barry K."/>
            <person name="Bills G."/>
            <person name="Bluhm B."/>
            <person name="Cannon C."/>
            <person name="Castanera R."/>
            <person name="Culley D."/>
            <person name="Daum C."/>
            <person name="Ezra D."/>
            <person name="Gonzalez J."/>
            <person name="Henrissat B."/>
            <person name="Kuo A."/>
            <person name="Liang C."/>
            <person name="Lipzen A."/>
            <person name="Lutzoni F."/>
            <person name="Magnuson J."/>
            <person name="Mondo S."/>
            <person name="Nolan M."/>
            <person name="Ohm R."/>
            <person name="Pangilinan J."/>
            <person name="Park H.-J."/>
            <person name="Ramirez L."/>
            <person name="Alfaro M."/>
            <person name="Sun H."/>
            <person name="Tritt A."/>
            <person name="Yoshinaga Y."/>
            <person name="Zwiers L.-H."/>
            <person name="Turgeon B."/>
            <person name="Goodwin S."/>
            <person name="Spatafora J."/>
            <person name="Crous P."/>
            <person name="Grigoriev I."/>
        </authorList>
    </citation>
    <scope>NUCLEOTIDE SEQUENCE</scope>
    <source>
        <strain evidence="7">CBS 116435</strain>
    </source>
</reference>
<evidence type="ECO:0000256" key="2">
    <source>
        <dbReference type="ARBA" id="ARBA00022692"/>
    </source>
</evidence>
<gene>
    <name evidence="7" type="ORF">K431DRAFT_224681</name>
</gene>
<protein>
    <submittedName>
        <fullName evidence="7">MFS general substrate transporter</fullName>
    </submittedName>
</protein>
<dbReference type="Proteomes" id="UP000799441">
    <property type="component" value="Unassembled WGS sequence"/>
</dbReference>
<dbReference type="AlphaFoldDB" id="A0A9P4UQN1"/>
<evidence type="ECO:0000313" key="8">
    <source>
        <dbReference type="Proteomes" id="UP000799441"/>
    </source>
</evidence>
<feature type="transmembrane region" description="Helical" evidence="6">
    <location>
        <begin position="206"/>
        <end position="225"/>
    </location>
</feature>
<proteinExistence type="predicted"/>
<dbReference type="OrthoDB" id="5204190at2759"/>
<dbReference type="Gene3D" id="1.20.1250.20">
    <property type="entry name" value="MFS general substrate transporter like domains"/>
    <property type="match status" value="1"/>
</dbReference>
<dbReference type="PANTHER" id="PTHR23507:SF13">
    <property type="entry name" value="MFS GENERAL SUBSTRATE TRANSPORTER"/>
    <property type="match status" value="1"/>
</dbReference>
<evidence type="ECO:0000256" key="1">
    <source>
        <dbReference type="ARBA" id="ARBA00004141"/>
    </source>
</evidence>
<evidence type="ECO:0000256" key="4">
    <source>
        <dbReference type="ARBA" id="ARBA00023136"/>
    </source>
</evidence>